<dbReference type="EMBL" id="MFAM01000006">
    <property type="protein sequence ID" value="OGD79874.1"/>
    <property type="molecule type" value="Genomic_DNA"/>
</dbReference>
<evidence type="ECO:0000313" key="1">
    <source>
        <dbReference type="EMBL" id="OGD79874.1"/>
    </source>
</evidence>
<dbReference type="AlphaFoldDB" id="A0A1F5FK22"/>
<gene>
    <name evidence="1" type="ORF">A2368_03115</name>
</gene>
<evidence type="ECO:0000313" key="2">
    <source>
        <dbReference type="Proteomes" id="UP000176682"/>
    </source>
</evidence>
<dbReference type="Proteomes" id="UP000176682">
    <property type="component" value="Unassembled WGS sequence"/>
</dbReference>
<reference evidence="1 2" key="1">
    <citation type="journal article" date="2016" name="Nat. Commun.">
        <title>Thousands of microbial genomes shed light on interconnected biogeochemical processes in an aquifer system.</title>
        <authorList>
            <person name="Anantharaman K."/>
            <person name="Brown C.T."/>
            <person name="Hug L.A."/>
            <person name="Sharon I."/>
            <person name="Castelle C.J."/>
            <person name="Probst A.J."/>
            <person name="Thomas B.C."/>
            <person name="Singh A."/>
            <person name="Wilkins M.J."/>
            <person name="Karaoz U."/>
            <person name="Brodie E.L."/>
            <person name="Williams K.H."/>
            <person name="Hubbard S.S."/>
            <person name="Banfield J.F."/>
        </authorList>
    </citation>
    <scope>NUCLEOTIDE SEQUENCE [LARGE SCALE GENOMIC DNA]</scope>
</reference>
<name>A0A1F5FK22_9BACT</name>
<accession>A0A1F5FK22</accession>
<protein>
    <submittedName>
        <fullName evidence="1">Uncharacterized protein</fullName>
    </submittedName>
</protein>
<sequence>MLNRYNFKDIFGINSKTGDIFPLFNMMVNGQYFVQYFSIPRGLAFGGIDIYRFVGRSFTGYWNNTNKVLTIAGVI</sequence>
<proteinExistence type="predicted"/>
<organism evidence="1 2">
    <name type="scientific">Candidatus Collierbacteria bacterium RIFOXYB1_FULL_49_13</name>
    <dbReference type="NCBI Taxonomy" id="1817728"/>
    <lineage>
        <taxon>Bacteria</taxon>
        <taxon>Candidatus Collieribacteriota</taxon>
    </lineage>
</organism>
<comment type="caution">
    <text evidence="1">The sequence shown here is derived from an EMBL/GenBank/DDBJ whole genome shotgun (WGS) entry which is preliminary data.</text>
</comment>